<comment type="similarity">
    <text evidence="1">Belongs to the bacterial solute-binding protein 1 family. WtpA subfamily.</text>
</comment>
<dbReference type="KEGG" id="daw:HS1_001828"/>
<dbReference type="GO" id="GO:1901359">
    <property type="term" value="F:tungstate binding"/>
    <property type="evidence" value="ECO:0007669"/>
    <property type="project" value="InterPro"/>
</dbReference>
<reference evidence="2 3" key="1">
    <citation type="submission" date="2015-10" db="EMBL/GenBank/DDBJ databases">
        <title>Candidatus Desulfofervidus auxilii, a hydrogenotrophic sulfate-reducing bacterium involved in the thermophilic anaerobic oxidation of methane.</title>
        <authorList>
            <person name="Krukenberg V."/>
            <person name="Richter M."/>
            <person name="Wegener G."/>
        </authorList>
    </citation>
    <scope>NUCLEOTIDE SEQUENCE [LARGE SCALE GENOMIC DNA]</scope>
    <source>
        <strain evidence="2 3">HS1</strain>
    </source>
</reference>
<dbReference type="NCBIfam" id="TIGR03730">
    <property type="entry name" value="tungstate_WtpA"/>
    <property type="match status" value="1"/>
</dbReference>
<dbReference type="GO" id="GO:0030973">
    <property type="term" value="F:molybdate ion binding"/>
    <property type="evidence" value="ECO:0007669"/>
    <property type="project" value="TreeGrafter"/>
</dbReference>
<proteinExistence type="inferred from homology"/>
<dbReference type="SUPFAM" id="SSF53850">
    <property type="entry name" value="Periplasmic binding protein-like II"/>
    <property type="match status" value="1"/>
</dbReference>
<dbReference type="AlphaFoldDB" id="A0A7U4QLM7"/>
<organism evidence="2 3">
    <name type="scientific">Desulfofervidus auxilii</name>
    <dbReference type="NCBI Taxonomy" id="1621989"/>
    <lineage>
        <taxon>Bacteria</taxon>
        <taxon>Pseudomonadati</taxon>
        <taxon>Thermodesulfobacteriota</taxon>
        <taxon>Candidatus Desulfofervidia</taxon>
        <taxon>Candidatus Desulfofervidales</taxon>
        <taxon>Candidatus Desulfofervidaceae</taxon>
        <taxon>Candidatus Desulfofervidus</taxon>
    </lineage>
</organism>
<evidence type="ECO:0000256" key="1">
    <source>
        <dbReference type="ARBA" id="ARBA00009438"/>
    </source>
</evidence>
<dbReference type="PANTHER" id="PTHR30632:SF16">
    <property type="entry name" value="MOLYBDATE_TUNGSTATE-BINDING PROTEIN WTPA"/>
    <property type="match status" value="1"/>
</dbReference>
<evidence type="ECO:0000313" key="2">
    <source>
        <dbReference type="EMBL" id="AMM41622.1"/>
    </source>
</evidence>
<protein>
    <submittedName>
        <fullName evidence="2">Molybdate ABC transporter substrate-binding protein</fullName>
    </submittedName>
</protein>
<dbReference type="PANTHER" id="PTHR30632">
    <property type="entry name" value="MOLYBDATE-BINDING PERIPLASMIC PROTEIN"/>
    <property type="match status" value="1"/>
</dbReference>
<gene>
    <name evidence="2" type="ORF">HS1_001828</name>
</gene>
<dbReference type="GO" id="GO:0015689">
    <property type="term" value="P:molybdate ion transport"/>
    <property type="evidence" value="ECO:0007669"/>
    <property type="project" value="TreeGrafter"/>
</dbReference>
<dbReference type="InterPro" id="IPR022498">
    <property type="entry name" value="ABC_trnspt_W-bd_WtpA"/>
</dbReference>
<evidence type="ECO:0000313" key="3">
    <source>
        <dbReference type="Proteomes" id="UP000070560"/>
    </source>
</evidence>
<sequence>MKWFYFLITLLFLLFSSLVRGDERVILNVFHAGSLAVPFDKMERVFEAKYPSIDVRREASGSVLAVRKVIDLHKPCDVIAVADYDIIPKMMFPAYTDHVKLFARNEIVLCYTNKSLYRREINTQNWYQILGRPNVKWAFANPNDDPCGYRTLMTIALSSIYYHQPDLLQVLLEKLSDIHWHETNAGILIVPPVNLTTKDCKIFVRSKSVELLGLLESGAIDYAFEYKSVAEQHKLPYLNLPAQINLSNLKHKAFYVKVRVKLANGKVLQGKPIVYGIASLKTAKHPKEARLWENFVTSEKGAEILKRCFQTPIFPAEEITHD</sequence>
<dbReference type="InterPro" id="IPR050682">
    <property type="entry name" value="ModA/WtpA"/>
</dbReference>
<dbReference type="EMBL" id="CP013015">
    <property type="protein sequence ID" value="AMM41622.1"/>
    <property type="molecule type" value="Genomic_DNA"/>
</dbReference>
<name>A0A7U4QLM7_DESA2</name>
<dbReference type="OrthoDB" id="9785015at2"/>
<dbReference type="RefSeq" id="WP_066064317.1">
    <property type="nucleotide sequence ID" value="NZ_CP013015.1"/>
</dbReference>
<dbReference type="Gene3D" id="3.40.190.10">
    <property type="entry name" value="Periplasmic binding protein-like II"/>
    <property type="match status" value="2"/>
</dbReference>
<accession>A0A7U4QLM7</accession>
<keyword evidence="3" id="KW-1185">Reference proteome</keyword>
<dbReference type="Proteomes" id="UP000070560">
    <property type="component" value="Chromosome"/>
</dbReference>
<dbReference type="Pfam" id="PF13531">
    <property type="entry name" value="SBP_bac_11"/>
    <property type="match status" value="1"/>
</dbReference>
<dbReference type="CDD" id="cd13540">
    <property type="entry name" value="PBP2_ModA_WtpA"/>
    <property type="match status" value="1"/>
</dbReference>
<dbReference type="NCBIfam" id="NF003196">
    <property type="entry name" value="PRK04168.1"/>
    <property type="match status" value="1"/>
</dbReference>